<dbReference type="AlphaFoldDB" id="A0A1L9U5G3"/>
<organism evidence="2 3">
    <name type="scientific">Aspergillus brasiliensis (strain CBS 101740 / IMI 381727 / IBT 21946)</name>
    <dbReference type="NCBI Taxonomy" id="767769"/>
    <lineage>
        <taxon>Eukaryota</taxon>
        <taxon>Fungi</taxon>
        <taxon>Dikarya</taxon>
        <taxon>Ascomycota</taxon>
        <taxon>Pezizomycotina</taxon>
        <taxon>Eurotiomycetes</taxon>
        <taxon>Eurotiomycetidae</taxon>
        <taxon>Eurotiales</taxon>
        <taxon>Aspergillaceae</taxon>
        <taxon>Aspergillus</taxon>
        <taxon>Aspergillus subgen. Circumdati</taxon>
    </lineage>
</organism>
<reference evidence="3" key="1">
    <citation type="journal article" date="2017" name="Genome Biol.">
        <title>Comparative genomics reveals high biological diversity and specific adaptations in the industrially and medically important fungal genus Aspergillus.</title>
        <authorList>
            <person name="de Vries R.P."/>
            <person name="Riley R."/>
            <person name="Wiebenga A."/>
            <person name="Aguilar-Osorio G."/>
            <person name="Amillis S."/>
            <person name="Uchima C.A."/>
            <person name="Anderluh G."/>
            <person name="Asadollahi M."/>
            <person name="Askin M."/>
            <person name="Barry K."/>
            <person name="Battaglia E."/>
            <person name="Bayram O."/>
            <person name="Benocci T."/>
            <person name="Braus-Stromeyer S.A."/>
            <person name="Caldana C."/>
            <person name="Canovas D."/>
            <person name="Cerqueira G.C."/>
            <person name="Chen F."/>
            <person name="Chen W."/>
            <person name="Choi C."/>
            <person name="Clum A."/>
            <person name="Dos Santos R.A."/>
            <person name="Damasio A.R."/>
            <person name="Diallinas G."/>
            <person name="Emri T."/>
            <person name="Fekete E."/>
            <person name="Flipphi M."/>
            <person name="Freyberg S."/>
            <person name="Gallo A."/>
            <person name="Gournas C."/>
            <person name="Habgood R."/>
            <person name="Hainaut M."/>
            <person name="Harispe M.L."/>
            <person name="Henrissat B."/>
            <person name="Hilden K.S."/>
            <person name="Hope R."/>
            <person name="Hossain A."/>
            <person name="Karabika E."/>
            <person name="Karaffa L."/>
            <person name="Karanyi Z."/>
            <person name="Krasevec N."/>
            <person name="Kuo A."/>
            <person name="Kusch H."/>
            <person name="LaButti K."/>
            <person name="Lagendijk E.L."/>
            <person name="Lapidus A."/>
            <person name="Levasseur A."/>
            <person name="Lindquist E."/>
            <person name="Lipzen A."/>
            <person name="Logrieco A.F."/>
            <person name="MacCabe A."/>
            <person name="Maekelae M.R."/>
            <person name="Malavazi I."/>
            <person name="Melin P."/>
            <person name="Meyer V."/>
            <person name="Mielnichuk N."/>
            <person name="Miskei M."/>
            <person name="Molnar A.P."/>
            <person name="Mule G."/>
            <person name="Ngan C.Y."/>
            <person name="Orejas M."/>
            <person name="Orosz E."/>
            <person name="Ouedraogo J.P."/>
            <person name="Overkamp K.M."/>
            <person name="Park H.-S."/>
            <person name="Perrone G."/>
            <person name="Piumi F."/>
            <person name="Punt P.J."/>
            <person name="Ram A.F."/>
            <person name="Ramon A."/>
            <person name="Rauscher S."/>
            <person name="Record E."/>
            <person name="Riano-Pachon D.M."/>
            <person name="Robert V."/>
            <person name="Roehrig J."/>
            <person name="Ruller R."/>
            <person name="Salamov A."/>
            <person name="Salih N.S."/>
            <person name="Samson R.A."/>
            <person name="Sandor E."/>
            <person name="Sanguinetti M."/>
            <person name="Schuetze T."/>
            <person name="Sepcic K."/>
            <person name="Shelest E."/>
            <person name="Sherlock G."/>
            <person name="Sophianopoulou V."/>
            <person name="Squina F.M."/>
            <person name="Sun H."/>
            <person name="Susca A."/>
            <person name="Todd R.B."/>
            <person name="Tsang A."/>
            <person name="Unkles S.E."/>
            <person name="van de Wiele N."/>
            <person name="van Rossen-Uffink D."/>
            <person name="Oliveira J.V."/>
            <person name="Vesth T.C."/>
            <person name="Visser J."/>
            <person name="Yu J.-H."/>
            <person name="Zhou M."/>
            <person name="Andersen M.R."/>
            <person name="Archer D.B."/>
            <person name="Baker S.E."/>
            <person name="Benoit I."/>
            <person name="Brakhage A.A."/>
            <person name="Braus G.H."/>
            <person name="Fischer R."/>
            <person name="Frisvad J.C."/>
            <person name="Goldman G.H."/>
            <person name="Houbraken J."/>
            <person name="Oakley B."/>
            <person name="Pocsi I."/>
            <person name="Scazzocchio C."/>
            <person name="Seiboth B."/>
            <person name="vanKuyk P.A."/>
            <person name="Wortman J."/>
            <person name="Dyer P.S."/>
            <person name="Grigoriev I.V."/>
        </authorList>
    </citation>
    <scope>NUCLEOTIDE SEQUENCE [LARGE SCALE GENOMIC DNA]</scope>
    <source>
        <strain evidence="3">CBS 101740 / IMI 381727 / IBT 21946</strain>
    </source>
</reference>
<evidence type="ECO:0000313" key="3">
    <source>
        <dbReference type="Proteomes" id="UP000184499"/>
    </source>
</evidence>
<evidence type="ECO:0000313" key="2">
    <source>
        <dbReference type="EMBL" id="OJJ66904.1"/>
    </source>
</evidence>
<dbReference type="VEuPathDB" id="FungiDB:ASPBRDRAFT_136922"/>
<dbReference type="RefSeq" id="XP_067474153.1">
    <property type="nucleotide sequence ID" value="XM_067618849.1"/>
</dbReference>
<gene>
    <name evidence="2" type="ORF">ASPBRDRAFT_136922</name>
</gene>
<name>A0A1L9U5G3_ASPBC</name>
<sequence>MGGNWWLPGEVGILHGCKRDPEISPKKHGFLKSLTGLRLSWPVIIGITRFLLDSRPEWPIDSILVWSQAEFNIPVSPTSASSVNSRREDGSPPARSESRELAFGEGQLRVAGRVNDPRNIHDHYPPQP</sequence>
<accession>A0A1L9U5G3</accession>
<dbReference type="Proteomes" id="UP000184499">
    <property type="component" value="Unassembled WGS sequence"/>
</dbReference>
<proteinExistence type="predicted"/>
<evidence type="ECO:0000256" key="1">
    <source>
        <dbReference type="SAM" id="MobiDB-lite"/>
    </source>
</evidence>
<feature type="region of interest" description="Disordered" evidence="1">
    <location>
        <begin position="76"/>
        <end position="128"/>
    </location>
</feature>
<dbReference type="OMA" id="SRPEWPI"/>
<protein>
    <submittedName>
        <fullName evidence="2">Uncharacterized protein</fullName>
    </submittedName>
</protein>
<keyword evidence="3" id="KW-1185">Reference proteome</keyword>
<feature type="compositionally biased region" description="Basic and acidic residues" evidence="1">
    <location>
        <begin position="85"/>
        <end position="102"/>
    </location>
</feature>
<feature type="compositionally biased region" description="Basic and acidic residues" evidence="1">
    <location>
        <begin position="115"/>
        <end position="128"/>
    </location>
</feature>
<dbReference type="GeneID" id="93571337"/>
<dbReference type="EMBL" id="KV878696">
    <property type="protein sequence ID" value="OJJ66904.1"/>
    <property type="molecule type" value="Genomic_DNA"/>
</dbReference>
<dbReference type="OrthoDB" id="4400461at2759"/>